<evidence type="ECO:0000313" key="4">
    <source>
        <dbReference type="EMBL" id="MAG22434.1"/>
    </source>
</evidence>
<feature type="domain" description="KH type-2" evidence="3">
    <location>
        <begin position="58"/>
        <end position="112"/>
    </location>
</feature>
<dbReference type="GO" id="GO:0003723">
    <property type="term" value="F:RNA binding"/>
    <property type="evidence" value="ECO:0007669"/>
    <property type="project" value="UniProtKB-UniRule"/>
</dbReference>
<dbReference type="InterPro" id="IPR015946">
    <property type="entry name" value="KH_dom-like_a/b"/>
</dbReference>
<dbReference type="AlphaFoldDB" id="A0A2D6M1Z5"/>
<comment type="caution">
    <text evidence="4">The sequence shown here is derived from an EMBL/GenBank/DDBJ whole genome shotgun (WGS) entry which is preliminary data.</text>
</comment>
<dbReference type="InterPro" id="IPR009019">
    <property type="entry name" value="KH_sf_prok-type"/>
</dbReference>
<proteinExistence type="predicted"/>
<evidence type="ECO:0000259" key="3">
    <source>
        <dbReference type="Pfam" id="PF07650"/>
    </source>
</evidence>
<dbReference type="PROSITE" id="PS50084">
    <property type="entry name" value="KH_TYPE_1"/>
    <property type="match status" value="1"/>
</dbReference>
<sequence>MKGPICKEDIKYGKLCMICKAKLKAGQITQIDFELAKAINKLENKKFLLATELVRAFELPKIIIIFARGNVGALIGREGKNIKALEKVLGKKVRVVELSDPKDTIQQVMGRIRVVAVNKVFKQEGEELKAIIDERDMKKIASERERLEEILNKILKVPVAISFS</sequence>
<evidence type="ECO:0000256" key="1">
    <source>
        <dbReference type="ARBA" id="ARBA00022884"/>
    </source>
</evidence>
<dbReference type="GO" id="GO:0006353">
    <property type="term" value="P:DNA-templated transcription termination"/>
    <property type="evidence" value="ECO:0007669"/>
    <property type="project" value="UniProtKB-KW"/>
</dbReference>
<evidence type="ECO:0000313" key="5">
    <source>
        <dbReference type="Proteomes" id="UP000226592"/>
    </source>
</evidence>
<keyword evidence="1 2" id="KW-0694">RNA-binding</keyword>
<gene>
    <name evidence="4" type="ORF">CL943_03995</name>
</gene>
<organism evidence="4 5">
    <name type="scientific">Candidatus Iainarchaeum sp</name>
    <dbReference type="NCBI Taxonomy" id="3101447"/>
    <lineage>
        <taxon>Archaea</taxon>
        <taxon>Candidatus Iainarchaeota</taxon>
        <taxon>Candidatus Iainarchaeia</taxon>
        <taxon>Candidatus Iainarchaeales</taxon>
        <taxon>Candidatus Iainarchaeaceae</taxon>
        <taxon>Candidatus Iainarchaeum</taxon>
    </lineage>
</organism>
<accession>A0A2D6M1Z5</accession>
<dbReference type="Proteomes" id="UP000226592">
    <property type="component" value="Unassembled WGS sequence"/>
</dbReference>
<dbReference type="Gene3D" id="3.30.300.20">
    <property type="match status" value="1"/>
</dbReference>
<evidence type="ECO:0000256" key="2">
    <source>
        <dbReference type="PROSITE-ProRule" id="PRU00117"/>
    </source>
</evidence>
<reference evidence="5" key="1">
    <citation type="submission" date="2017-09" db="EMBL/GenBank/DDBJ databases">
        <title>The Reconstruction of 2,631 Draft Metagenome-Assembled Genomes from the Global Oceans.</title>
        <authorList>
            <person name="Tully B.J."/>
            <person name="Graham E.D."/>
            <person name="Heidelberg J.F."/>
        </authorList>
    </citation>
    <scope>NUCLEOTIDE SEQUENCE [LARGE SCALE GENOMIC DNA]</scope>
</reference>
<name>A0A2D6M1Z5_9ARCH</name>
<dbReference type="SUPFAM" id="SSF54814">
    <property type="entry name" value="Prokaryotic type KH domain (KH-domain type II)"/>
    <property type="match status" value="1"/>
</dbReference>
<dbReference type="EMBL" id="NZBU01000012">
    <property type="protein sequence ID" value="MAG22434.1"/>
    <property type="molecule type" value="Genomic_DNA"/>
</dbReference>
<dbReference type="Pfam" id="PF07650">
    <property type="entry name" value="KH_2"/>
    <property type="match status" value="1"/>
</dbReference>
<protein>
    <recommendedName>
        <fullName evidence="3">KH type-2 domain-containing protein</fullName>
    </recommendedName>
</protein>
<dbReference type="InterPro" id="IPR004044">
    <property type="entry name" value="KH_dom_type_2"/>
</dbReference>